<dbReference type="Pfam" id="PF09935">
    <property type="entry name" value="DUF2167"/>
    <property type="match status" value="1"/>
</dbReference>
<evidence type="ECO:0000313" key="2">
    <source>
        <dbReference type="EMBL" id="MFB9994705.1"/>
    </source>
</evidence>
<dbReference type="Pfam" id="PF14903">
    <property type="entry name" value="WG_beta_rep"/>
    <property type="match status" value="2"/>
</dbReference>
<keyword evidence="1" id="KW-0812">Transmembrane</keyword>
<dbReference type="RefSeq" id="WP_380015908.1">
    <property type="nucleotide sequence ID" value="NZ_JBHLYR010000063.1"/>
</dbReference>
<dbReference type="PANTHER" id="PTHR37841">
    <property type="entry name" value="GLR2918 PROTEIN"/>
    <property type="match status" value="1"/>
</dbReference>
<proteinExistence type="predicted"/>
<reference evidence="2 3" key="1">
    <citation type="submission" date="2024-09" db="EMBL/GenBank/DDBJ databases">
        <authorList>
            <person name="Sun Q."/>
            <person name="Mori K."/>
        </authorList>
    </citation>
    <scope>NUCLEOTIDE SEQUENCE [LARGE SCALE GENOMIC DNA]</scope>
    <source>
        <strain evidence="2 3">JCM 13503</strain>
    </source>
</reference>
<dbReference type="InterPro" id="IPR032774">
    <property type="entry name" value="WG_beta_rep"/>
</dbReference>
<dbReference type="InterPro" id="IPR018682">
    <property type="entry name" value="DUF2167_membr"/>
</dbReference>
<keyword evidence="3" id="KW-1185">Reference proteome</keyword>
<name>A0ABV6B4S8_9DEIO</name>
<keyword evidence="1" id="KW-1133">Transmembrane helix</keyword>
<evidence type="ECO:0000256" key="1">
    <source>
        <dbReference type="SAM" id="Phobius"/>
    </source>
</evidence>
<dbReference type="PANTHER" id="PTHR37841:SF1">
    <property type="entry name" value="DUF3298 DOMAIN-CONTAINING PROTEIN"/>
    <property type="match status" value="1"/>
</dbReference>
<keyword evidence="1" id="KW-0472">Membrane</keyword>
<gene>
    <name evidence="2" type="ORF">ACFFLM_22345</name>
</gene>
<protein>
    <submittedName>
        <fullName evidence="2">WG repeat-containing protein</fullName>
    </submittedName>
</protein>
<organism evidence="2 3">
    <name type="scientific">Deinococcus oregonensis</name>
    <dbReference type="NCBI Taxonomy" id="1805970"/>
    <lineage>
        <taxon>Bacteria</taxon>
        <taxon>Thermotogati</taxon>
        <taxon>Deinococcota</taxon>
        <taxon>Deinococci</taxon>
        <taxon>Deinococcales</taxon>
        <taxon>Deinococcaceae</taxon>
        <taxon>Deinococcus</taxon>
    </lineage>
</organism>
<dbReference type="Proteomes" id="UP001589733">
    <property type="component" value="Unassembled WGS sequence"/>
</dbReference>
<accession>A0ABV6B4S8</accession>
<evidence type="ECO:0000313" key="3">
    <source>
        <dbReference type="Proteomes" id="UP001589733"/>
    </source>
</evidence>
<dbReference type="EMBL" id="JBHLYR010000063">
    <property type="protein sequence ID" value="MFB9994705.1"/>
    <property type="molecule type" value="Genomic_DNA"/>
</dbReference>
<sequence length="767" mass="84831">MKWLVGMLLVALETGQLASTMPAVVGRTTLVPVCVTALYQGCGLVNREGNWKVRPWYSEIHPNGEGWTVRRHSGLTGWLDADGRVVITPRFESIGEFVVGLAPAKLPGEDAKYGYIDASGRWVIQPRFDQAEEFSEGLASVRWTEGERERSGYLNAQGQLMFLTPEATDEPFVDGRTTVMSRTSDAAPTICKGINRTGRELIRITGKDSCNVTVVPGGGWILDSDDTARLVDRHLKTLLQVQGEEAHIHGDLEGRPATGLGIFGTGPGEGLIDLRTGRVLIAPRQGQFLGFYGEGRVSYQEDRNGETVYGFLDDSGRPVIPAQYASSDQFWFGRAVVTTADEAPVVLNLKGQELSSFKALRPVSIDLDPWKDDVQSPVRRDVARVVTDEQEEVWTDLDGRPFLRVRGSKRCAIDEVFNRKGQQIWPTDSAAVCRVNGAGLTEHDKLSGAEKALLAHQHAFERERLDDEALLLKQGKVPVFERMMPPEQRRMGMLIRNAAWLDGPRELSLGQGLRLSLPAGHRYLPPEAVLALRRELRAEASPAAPEAAQGERVVSTAWVLGPHEHWRTEVSVVGRGYLALDAALPSPDELLDTMKLYTTGRWADGTSSSVFQSLSWLRLPELDRARARLTYGFSDSDLEAGGRQDTLNVALFGRSQVVVLSTVWHAPLQLQHFELFQGDVLKFSQQIQFLPGHRHQDYQQGDAVAPVALETLITGPQPEELSRLGESIGRLEQKRQDRINGRLLGLLVVLVAAALMLTTRFSRSRLP</sequence>
<comment type="caution">
    <text evidence="2">The sequence shown here is derived from an EMBL/GenBank/DDBJ whole genome shotgun (WGS) entry which is preliminary data.</text>
</comment>
<feature type="transmembrane region" description="Helical" evidence="1">
    <location>
        <begin position="743"/>
        <end position="761"/>
    </location>
</feature>